<reference evidence="1" key="1">
    <citation type="journal article" date="2023" name="J. Vet. Diagn. Invest.">
        <title>Oxytetracycline-resistant Paenibacillus larvae identified in commercial beekeeping operations in Saskatchewan using pooled honey sampling.</title>
        <authorList>
            <person name="Obshta O."/>
            <person name="Zabrodski M.W."/>
            <person name="Soomro T."/>
            <person name="Wilson G."/>
            <person name="Masood F."/>
            <person name="Thebeau J."/>
            <person name="Silva M.C.B."/>
            <person name="Biganski S."/>
            <person name="Kozii I.V."/>
            <person name="Koziy R.V."/>
            <person name="Raza M.F."/>
            <person name="Jose M.S."/>
            <person name="Simko E."/>
            <person name="Wood S.C."/>
        </authorList>
    </citation>
    <scope>NUCLEOTIDE SEQUENCE</scope>
    <source>
        <strain evidence="1">PL001</strain>
    </source>
</reference>
<name>A0AAP5JPS9_9BACL</name>
<sequence>MLKALLCSSGHRESGQRVLRCMHESSHIIIEANHDPDILEMSSYPNSVKARPLSADGPLSNDQTAQALKQLIKGIARAIYLTHLSNNNNLPALAEATVKRALAKRGLNEGQHYYLEVIAPRLLRRISEEKTYSEKEYHGGR</sequence>
<accession>A0AAP5JPS9</accession>
<evidence type="ECO:0000313" key="2">
    <source>
        <dbReference type="Proteomes" id="UP001259239"/>
    </source>
</evidence>
<evidence type="ECO:0000313" key="1">
    <source>
        <dbReference type="EMBL" id="MDT2249844.1"/>
    </source>
</evidence>
<dbReference type="InterPro" id="IPR052533">
    <property type="entry name" value="WalJ/YycJ-like"/>
</dbReference>
<dbReference type="Gene3D" id="3.60.15.10">
    <property type="entry name" value="Ribonuclease Z/Hydroxyacylglutathione hydrolase-like"/>
    <property type="match status" value="1"/>
</dbReference>
<reference evidence="1" key="2">
    <citation type="submission" date="2023-03" db="EMBL/GenBank/DDBJ databases">
        <authorList>
            <person name="Obshta O."/>
            <person name="Zabrodski M.W."/>
            <person name="Soomro T."/>
            <person name="Wilson G."/>
            <person name="Masood F."/>
            <person name="Thebeau J."/>
            <person name="Bezerra Da Silva M.C."/>
            <person name="Raza F."/>
            <person name="Biganski S."/>
            <person name="Jose M."/>
            <person name="Camilli M."/>
            <person name="Kozii I.V."/>
            <person name="Kozii R.V."/>
            <person name="Simko E."/>
            <person name="Wood S.C."/>
        </authorList>
    </citation>
    <scope>NUCLEOTIDE SEQUENCE</scope>
    <source>
        <strain evidence="1">PL001</strain>
    </source>
</reference>
<protein>
    <submittedName>
        <fullName evidence="1">Uncharacterized protein</fullName>
    </submittedName>
</protein>
<dbReference type="PANTHER" id="PTHR47619">
    <property type="entry name" value="METALLO-HYDROLASE YYCJ-RELATED"/>
    <property type="match status" value="1"/>
</dbReference>
<dbReference type="Proteomes" id="UP001259239">
    <property type="component" value="Unassembled WGS sequence"/>
</dbReference>
<proteinExistence type="predicted"/>
<organism evidence="1 2">
    <name type="scientific">Paenibacillus larvae</name>
    <dbReference type="NCBI Taxonomy" id="1464"/>
    <lineage>
        <taxon>Bacteria</taxon>
        <taxon>Bacillati</taxon>
        <taxon>Bacillota</taxon>
        <taxon>Bacilli</taxon>
        <taxon>Bacillales</taxon>
        <taxon>Paenibacillaceae</taxon>
        <taxon>Paenibacillus</taxon>
    </lineage>
</organism>
<dbReference type="PANTHER" id="PTHR47619:SF1">
    <property type="entry name" value="EXODEOXYRIBONUCLEASE WALJ"/>
    <property type="match status" value="1"/>
</dbReference>
<dbReference type="RefSeq" id="WP_311974393.1">
    <property type="nucleotide sequence ID" value="NZ_JARQGV010000002.1"/>
</dbReference>
<dbReference type="InterPro" id="IPR036866">
    <property type="entry name" value="RibonucZ/Hydroxyglut_hydro"/>
</dbReference>
<gene>
    <name evidence="1" type="ORF">P7H09_00125</name>
</gene>
<dbReference type="EMBL" id="JARQGV010000002">
    <property type="protein sequence ID" value="MDT2249844.1"/>
    <property type="molecule type" value="Genomic_DNA"/>
</dbReference>
<dbReference type="AlphaFoldDB" id="A0AAP5JPS9"/>
<comment type="caution">
    <text evidence="1">The sequence shown here is derived from an EMBL/GenBank/DDBJ whole genome shotgun (WGS) entry which is preliminary data.</text>
</comment>